<accession>A0A329U460</accession>
<name>A0A329U460_9FIRM</name>
<evidence type="ECO:0000259" key="1">
    <source>
        <dbReference type="Pfam" id="PF13614"/>
    </source>
</evidence>
<proteinExistence type="predicted"/>
<dbReference type="CDD" id="cd02042">
    <property type="entry name" value="ParAB_family"/>
    <property type="match status" value="1"/>
</dbReference>
<dbReference type="InterPro" id="IPR025669">
    <property type="entry name" value="AAA_dom"/>
</dbReference>
<evidence type="ECO:0000313" key="3">
    <source>
        <dbReference type="Proteomes" id="UP000250429"/>
    </source>
</evidence>
<protein>
    <submittedName>
        <fullName evidence="2">Cobyrinic acid a,c-diamide synthase</fullName>
    </submittedName>
</protein>
<dbReference type="Proteomes" id="UP000250429">
    <property type="component" value="Unassembled WGS sequence"/>
</dbReference>
<dbReference type="Gene3D" id="3.40.50.300">
    <property type="entry name" value="P-loop containing nucleotide triphosphate hydrolases"/>
    <property type="match status" value="1"/>
</dbReference>
<dbReference type="RefSeq" id="WP_112146163.1">
    <property type="nucleotide sequence ID" value="NZ_PRLC01000017.1"/>
</dbReference>
<dbReference type="InterPro" id="IPR027417">
    <property type="entry name" value="P-loop_NTPase"/>
</dbReference>
<dbReference type="SUPFAM" id="SSF52540">
    <property type="entry name" value="P-loop containing nucleoside triphosphate hydrolases"/>
    <property type="match status" value="1"/>
</dbReference>
<gene>
    <name evidence="2" type="ORF">C4N23_11420</name>
</gene>
<feature type="domain" description="AAA" evidence="1">
    <location>
        <begin position="3"/>
        <end position="197"/>
    </location>
</feature>
<reference evidence="2 3" key="1">
    <citation type="submission" date="2018-02" db="EMBL/GenBank/DDBJ databases">
        <title>Complete genome sequencing of Faecalibacterium prausnitzii strains isolated from the human gut.</title>
        <authorList>
            <person name="Fitzgerald B.C."/>
            <person name="Shkoporov A.N."/>
            <person name="Ross P.R."/>
            <person name="Hill C."/>
        </authorList>
    </citation>
    <scope>NUCLEOTIDE SEQUENCE [LARGE SCALE GENOMIC DNA]</scope>
    <source>
        <strain evidence="2 3">APC922/41-1</strain>
    </source>
</reference>
<sequence>MVSIAIFNNKGGVGKTTYLYHLSNLLADAGKKVLMVDCDSQCNLTAYALTDEQISQSWSSSGNSIYQAIKPIATGTGDYIDCTPTFVSSNLYLVPGDIDLSVFEDRLGDTWSSAATQEISLRTQVAIYRYVNFEAKKLSADFVLFDLGPNLGALNRSVLGGCDYFITPLSPDLFSIKGTQNLGNKFVTWNEEWNPILSRWRTKGFKELPTAKPKFLGYVMQQHNLRTNSTGMTQGWKIFGDQVNTAVMENIVDRLAPLHQVVSRDNYCLGAIPNLHSLIPYSLNARKPVYKCTGADGLKGAHISKAKSSAQDYSQMVDFLLSLV</sequence>
<dbReference type="Pfam" id="PF13614">
    <property type="entry name" value="AAA_31"/>
    <property type="match status" value="1"/>
</dbReference>
<dbReference type="AlphaFoldDB" id="A0A329U460"/>
<dbReference type="PANTHER" id="PTHR13696:SF99">
    <property type="entry name" value="COBYRINIC ACID AC-DIAMIDE SYNTHASE"/>
    <property type="match status" value="1"/>
</dbReference>
<comment type="caution">
    <text evidence="2">The sequence shown here is derived from an EMBL/GenBank/DDBJ whole genome shotgun (WGS) entry which is preliminary data.</text>
</comment>
<evidence type="ECO:0000313" key="2">
    <source>
        <dbReference type="EMBL" id="RAW57357.1"/>
    </source>
</evidence>
<organism evidence="2 3">
    <name type="scientific">Faecalibacterium hattorii</name>
    <dbReference type="NCBI Taxonomy" id="2935520"/>
    <lineage>
        <taxon>Bacteria</taxon>
        <taxon>Bacillati</taxon>
        <taxon>Bacillota</taxon>
        <taxon>Clostridia</taxon>
        <taxon>Eubacteriales</taxon>
        <taxon>Oscillospiraceae</taxon>
        <taxon>Faecalibacterium</taxon>
    </lineage>
</organism>
<dbReference type="PANTHER" id="PTHR13696">
    <property type="entry name" value="P-LOOP CONTAINING NUCLEOSIDE TRIPHOSPHATE HYDROLASE"/>
    <property type="match status" value="1"/>
</dbReference>
<dbReference type="EMBL" id="PRLC01000017">
    <property type="protein sequence ID" value="RAW57357.1"/>
    <property type="molecule type" value="Genomic_DNA"/>
</dbReference>
<keyword evidence="3" id="KW-1185">Reference proteome</keyword>
<dbReference type="InterPro" id="IPR050678">
    <property type="entry name" value="DNA_Partitioning_ATPase"/>
</dbReference>